<sequence>MEASLLYVLRKLYGETRRRRSDARLLCIDAKGKEHQGNSKDTMPMLSTARRPEISTPSVEDKWQPAAKLIEPGLRQP</sequence>
<protein>
    <submittedName>
        <fullName evidence="2">Uncharacterized protein</fullName>
    </submittedName>
</protein>
<dbReference type="Proteomes" id="UP001295444">
    <property type="component" value="Chromosome 03"/>
</dbReference>
<keyword evidence="3" id="KW-1185">Reference proteome</keyword>
<dbReference type="EMBL" id="OW240914">
    <property type="protein sequence ID" value="CAH2277146.1"/>
    <property type="molecule type" value="Genomic_DNA"/>
</dbReference>
<dbReference type="AlphaFoldDB" id="A0AAD1RS32"/>
<evidence type="ECO:0000313" key="3">
    <source>
        <dbReference type="Proteomes" id="UP001295444"/>
    </source>
</evidence>
<reference evidence="2" key="1">
    <citation type="submission" date="2022-03" db="EMBL/GenBank/DDBJ databases">
        <authorList>
            <person name="Alioto T."/>
            <person name="Alioto T."/>
            <person name="Gomez Garrido J."/>
        </authorList>
    </citation>
    <scope>NUCLEOTIDE SEQUENCE</scope>
</reference>
<name>A0AAD1RS32_PELCU</name>
<accession>A0AAD1RS32</accession>
<gene>
    <name evidence="2" type="ORF">PECUL_23A008697</name>
</gene>
<feature type="region of interest" description="Disordered" evidence="1">
    <location>
        <begin position="33"/>
        <end position="62"/>
    </location>
</feature>
<evidence type="ECO:0000256" key="1">
    <source>
        <dbReference type="SAM" id="MobiDB-lite"/>
    </source>
</evidence>
<evidence type="ECO:0000313" key="2">
    <source>
        <dbReference type="EMBL" id="CAH2277146.1"/>
    </source>
</evidence>
<organism evidence="2 3">
    <name type="scientific">Pelobates cultripes</name>
    <name type="common">Western spadefoot toad</name>
    <dbReference type="NCBI Taxonomy" id="61616"/>
    <lineage>
        <taxon>Eukaryota</taxon>
        <taxon>Metazoa</taxon>
        <taxon>Chordata</taxon>
        <taxon>Craniata</taxon>
        <taxon>Vertebrata</taxon>
        <taxon>Euteleostomi</taxon>
        <taxon>Amphibia</taxon>
        <taxon>Batrachia</taxon>
        <taxon>Anura</taxon>
        <taxon>Pelobatoidea</taxon>
        <taxon>Pelobatidae</taxon>
        <taxon>Pelobates</taxon>
    </lineage>
</organism>
<proteinExistence type="predicted"/>